<name>B7FM08_MEDTR</name>
<protein>
    <recommendedName>
        <fullName evidence="3">Transmembrane protein</fullName>
    </recommendedName>
</protein>
<sequence length="70" mass="7774">MGILQNLKLTVTEMVSRMSNFFQNIFPTVEKDKSSADADGGSFMDYKNVMGTSFMGLAVMVIMVVLMKRA</sequence>
<evidence type="ECO:0000256" key="1">
    <source>
        <dbReference type="SAM" id="Phobius"/>
    </source>
</evidence>
<dbReference type="AlphaFoldDB" id="B7FM08"/>
<feature type="transmembrane region" description="Helical" evidence="1">
    <location>
        <begin position="49"/>
        <end position="67"/>
    </location>
</feature>
<dbReference type="PANTHER" id="PTHR33625:SF4">
    <property type="entry name" value="OS08G0179900 PROTEIN"/>
    <property type="match status" value="1"/>
</dbReference>
<reference evidence="2" key="1">
    <citation type="submission" date="2008-12" db="EMBL/GenBank/DDBJ databases">
        <title>Medicago truncatula full length cdna cloning project.</title>
        <authorList>
            <person name="Moskal W."/>
            <person name="Chan A."/>
            <person name="Cheung F."/>
            <person name="Xiao Y."/>
            <person name="Town C.D."/>
        </authorList>
    </citation>
    <scope>NUCLEOTIDE SEQUENCE</scope>
</reference>
<organism evidence="2">
    <name type="scientific">Medicago truncatula</name>
    <name type="common">Barrel medic</name>
    <name type="synonym">Medicago tribuloides</name>
    <dbReference type="NCBI Taxonomy" id="3880"/>
    <lineage>
        <taxon>Eukaryota</taxon>
        <taxon>Viridiplantae</taxon>
        <taxon>Streptophyta</taxon>
        <taxon>Embryophyta</taxon>
        <taxon>Tracheophyta</taxon>
        <taxon>Spermatophyta</taxon>
        <taxon>Magnoliopsida</taxon>
        <taxon>eudicotyledons</taxon>
        <taxon>Gunneridae</taxon>
        <taxon>Pentapetalae</taxon>
        <taxon>rosids</taxon>
        <taxon>fabids</taxon>
        <taxon>Fabales</taxon>
        <taxon>Fabaceae</taxon>
        <taxon>Papilionoideae</taxon>
        <taxon>50 kb inversion clade</taxon>
        <taxon>NPAAA clade</taxon>
        <taxon>Hologalegina</taxon>
        <taxon>IRL clade</taxon>
        <taxon>Trifolieae</taxon>
        <taxon>Medicago</taxon>
    </lineage>
</organism>
<dbReference type="EMBL" id="BT053130">
    <property type="protein sequence ID" value="ACJ85791.1"/>
    <property type="molecule type" value="mRNA"/>
</dbReference>
<proteinExistence type="evidence at transcript level"/>
<accession>B7FM08</accession>
<keyword evidence="1" id="KW-0472">Membrane</keyword>
<evidence type="ECO:0000313" key="2">
    <source>
        <dbReference type="EMBL" id="ACJ85791.1"/>
    </source>
</evidence>
<keyword evidence="1" id="KW-0812">Transmembrane</keyword>
<dbReference type="PANTHER" id="PTHR33625">
    <property type="entry name" value="OS08G0179900 PROTEIN"/>
    <property type="match status" value="1"/>
</dbReference>
<dbReference type="ExpressionAtlas" id="B7FM08">
    <property type="expression patterns" value="differential"/>
</dbReference>
<keyword evidence="1" id="KW-1133">Transmembrane helix</keyword>
<evidence type="ECO:0008006" key="3">
    <source>
        <dbReference type="Google" id="ProtNLM"/>
    </source>
</evidence>